<organism evidence="2 3">
    <name type="scientific">Actinacidiphila oryziradicis</name>
    <dbReference type="NCBI Taxonomy" id="2571141"/>
    <lineage>
        <taxon>Bacteria</taxon>
        <taxon>Bacillati</taxon>
        <taxon>Actinomycetota</taxon>
        <taxon>Actinomycetes</taxon>
        <taxon>Kitasatosporales</taxon>
        <taxon>Streptomycetaceae</taxon>
        <taxon>Actinacidiphila</taxon>
    </lineage>
</organism>
<dbReference type="InterPro" id="IPR016181">
    <property type="entry name" value="Acyl_CoA_acyltransferase"/>
</dbReference>
<dbReference type="EMBL" id="SUMC01000237">
    <property type="protein sequence ID" value="TJZ94306.1"/>
    <property type="molecule type" value="Genomic_DNA"/>
</dbReference>
<dbReference type="SUPFAM" id="SSF55729">
    <property type="entry name" value="Acyl-CoA N-acyltransferases (Nat)"/>
    <property type="match status" value="1"/>
</dbReference>
<reference evidence="2 3" key="1">
    <citation type="submission" date="2019-04" db="EMBL/GenBank/DDBJ databases">
        <title>Streptomyces oryziradicis sp. nov., a novel actinomycete isolated from rhizosphere soil of rice (Oryza sativa L.).</title>
        <authorList>
            <person name="Li C."/>
        </authorList>
    </citation>
    <scope>NUCLEOTIDE SEQUENCE [LARGE SCALE GENOMIC DNA]</scope>
    <source>
        <strain evidence="2 3">NEAU-C40</strain>
    </source>
</reference>
<dbReference type="Proteomes" id="UP000305778">
    <property type="component" value="Unassembled WGS sequence"/>
</dbReference>
<dbReference type="OrthoDB" id="2061990at2"/>
<name>A0A4U0RGT0_9ACTN</name>
<dbReference type="PROSITE" id="PS51186">
    <property type="entry name" value="GNAT"/>
    <property type="match status" value="1"/>
</dbReference>
<dbReference type="InterPro" id="IPR000182">
    <property type="entry name" value="GNAT_dom"/>
</dbReference>
<dbReference type="GO" id="GO:0005737">
    <property type="term" value="C:cytoplasm"/>
    <property type="evidence" value="ECO:0007669"/>
    <property type="project" value="TreeGrafter"/>
</dbReference>
<evidence type="ECO:0000313" key="2">
    <source>
        <dbReference type="EMBL" id="TJZ94306.1"/>
    </source>
</evidence>
<evidence type="ECO:0000313" key="3">
    <source>
        <dbReference type="Proteomes" id="UP000305778"/>
    </source>
</evidence>
<dbReference type="GO" id="GO:1990189">
    <property type="term" value="F:protein N-terminal-serine acetyltransferase activity"/>
    <property type="evidence" value="ECO:0007669"/>
    <property type="project" value="TreeGrafter"/>
</dbReference>
<comment type="caution">
    <text evidence="2">The sequence shown here is derived from an EMBL/GenBank/DDBJ whole genome shotgun (WGS) entry which is preliminary data.</text>
</comment>
<keyword evidence="3" id="KW-1185">Reference proteome</keyword>
<dbReference type="AlphaFoldDB" id="A0A4U0RGT0"/>
<dbReference type="PANTHER" id="PTHR43441">
    <property type="entry name" value="RIBOSOMAL-PROTEIN-SERINE ACETYLTRANSFERASE"/>
    <property type="match status" value="1"/>
</dbReference>
<gene>
    <name evidence="2" type="ORF">FCI23_54090</name>
</gene>
<feature type="domain" description="N-acetyltransferase" evidence="1">
    <location>
        <begin position="27"/>
        <end position="180"/>
    </location>
</feature>
<keyword evidence="2" id="KW-0808">Transferase</keyword>
<accession>A0A4U0RGT0</accession>
<dbReference type="InterPro" id="IPR051908">
    <property type="entry name" value="Ribosomal_N-acetyltransferase"/>
</dbReference>
<evidence type="ECO:0000259" key="1">
    <source>
        <dbReference type="PROSITE" id="PS51186"/>
    </source>
</evidence>
<proteinExistence type="predicted"/>
<sequence>MVAPLDVPRLVSGDSFVLRSWELGDLPLVREASSDDYIPLITTVPSAYSQEAGEAFVRRQWERASTGSGYPFVIVRVEDGRPLGTVGLWLRESNEGRASLGYWVVGSARGQGVAAEALRAVAAWALGDLQIPRLQLYVEPWNAASQRTAERVGFQREGLLRSWQQVGEERRDMIMYSMLGIDLS</sequence>
<dbReference type="Gene3D" id="3.40.630.30">
    <property type="match status" value="1"/>
</dbReference>
<protein>
    <submittedName>
        <fullName evidence="2">GNAT family N-acetyltransferase</fullName>
    </submittedName>
</protein>
<dbReference type="Pfam" id="PF13302">
    <property type="entry name" value="Acetyltransf_3"/>
    <property type="match status" value="1"/>
</dbReference>
<dbReference type="PANTHER" id="PTHR43441:SF10">
    <property type="entry name" value="ACETYLTRANSFERASE"/>
    <property type="match status" value="1"/>
</dbReference>
<dbReference type="GO" id="GO:0008999">
    <property type="term" value="F:protein-N-terminal-alanine acetyltransferase activity"/>
    <property type="evidence" value="ECO:0007669"/>
    <property type="project" value="TreeGrafter"/>
</dbReference>